<reference evidence="2 3" key="1">
    <citation type="journal article" date="2011" name="Front. Microbiol.">
        <title>Genomic signatures of strain selection and enhancement in Bacillus atrophaeus var. globigii, a historical biowarfare simulant.</title>
        <authorList>
            <person name="Gibbons H.S."/>
            <person name="Broomall S.M."/>
            <person name="McNew L.A."/>
            <person name="Daligault H."/>
            <person name="Chapman C."/>
            <person name="Bruce D."/>
            <person name="Karavis M."/>
            <person name="Krepps M."/>
            <person name="McGregor P.A."/>
            <person name="Hong C."/>
            <person name="Park K.H."/>
            <person name="Akmal A."/>
            <person name="Feldman A."/>
            <person name="Lin J.S."/>
            <person name="Chang W.E."/>
            <person name="Higgs B.W."/>
            <person name="Demirev P."/>
            <person name="Lindquist J."/>
            <person name="Liem A."/>
            <person name="Fochler E."/>
            <person name="Read T.D."/>
            <person name="Tapia R."/>
            <person name="Johnson S."/>
            <person name="Bishop-Lilly K.A."/>
            <person name="Detter C."/>
            <person name="Han C."/>
            <person name="Sozhamannan S."/>
            <person name="Rosenzweig C.N."/>
            <person name="Skowronski E.W."/>
        </authorList>
    </citation>
    <scope>NUCLEOTIDE SEQUENCE [LARGE SCALE GENOMIC DNA]</scope>
    <source>
        <strain evidence="2 3">PIT1</strain>
    </source>
</reference>
<protein>
    <recommendedName>
        <fullName evidence="4">Outer membrane protein assembly factor BamC</fullName>
    </recommendedName>
</protein>
<accession>A0A432ZMV5</accession>
<sequence length="354" mass="38702">MKRSQMALVLAASTALGACSFTPPEQAAGDFDYAQQQLKDPIEAAPGLEFDAQSQRYQVPEGDFPGALGAQLNIRAPIVVRAVAAGSRVEETEDQVRVYFDELENMDSLAPFVWENVRAGVSQQGIDIVSEQTEQELVTGWVSETALVGEDELEVVNQRRFKVSMDTASHGRTTAVKVEVLESQSQGPGSALYDAEMGQRNAATALLNALIVEVAVAQIDEDILTTRDTSLNVQAGFNQEGFPALVIDGSFATVWALMGQVLPELGFEIDDLNQSTGQYFTTYSEEASGFDWAFWRDRQQGKLPLVDGEYMIRVTGDRTTTTVTLHYNDKPLSADDLTRIFGPFAAEIRKQSGL</sequence>
<dbReference type="PROSITE" id="PS51257">
    <property type="entry name" value="PROKAR_LIPOPROTEIN"/>
    <property type="match status" value="1"/>
</dbReference>
<feature type="chain" id="PRO_5019040169" description="Outer membrane protein assembly factor BamC" evidence="1">
    <location>
        <begin position="28"/>
        <end position="354"/>
    </location>
</feature>
<comment type="caution">
    <text evidence="2">The sequence shown here is derived from an EMBL/GenBank/DDBJ whole genome shotgun (WGS) entry which is preliminary data.</text>
</comment>
<dbReference type="Gene3D" id="3.30.310.170">
    <property type="entry name" value="Outer membrane protein assembly factor BamC"/>
    <property type="match status" value="1"/>
</dbReference>
<dbReference type="EMBL" id="PIQG01000001">
    <property type="protein sequence ID" value="RUO79192.1"/>
    <property type="molecule type" value="Genomic_DNA"/>
</dbReference>
<keyword evidence="3" id="KW-1185">Reference proteome</keyword>
<proteinExistence type="predicted"/>
<organism evidence="2 3">
    <name type="scientific">Pseudidiomarina taiwanensis</name>
    <dbReference type="NCBI Taxonomy" id="337250"/>
    <lineage>
        <taxon>Bacteria</taxon>
        <taxon>Pseudomonadati</taxon>
        <taxon>Pseudomonadota</taxon>
        <taxon>Gammaproteobacteria</taxon>
        <taxon>Alteromonadales</taxon>
        <taxon>Idiomarinaceae</taxon>
        <taxon>Pseudidiomarina</taxon>
    </lineage>
</organism>
<feature type="signal peptide" evidence="1">
    <location>
        <begin position="1"/>
        <end position="27"/>
    </location>
</feature>
<name>A0A432ZMV5_9GAMM</name>
<dbReference type="OrthoDB" id="5598420at2"/>
<evidence type="ECO:0008006" key="4">
    <source>
        <dbReference type="Google" id="ProtNLM"/>
    </source>
</evidence>
<dbReference type="InterPro" id="IPR042268">
    <property type="entry name" value="BamC_C"/>
</dbReference>
<dbReference type="RefSeq" id="WP_126824679.1">
    <property type="nucleotide sequence ID" value="NZ_PIQG01000001.1"/>
</dbReference>
<dbReference type="AlphaFoldDB" id="A0A432ZMV5"/>
<keyword evidence="1" id="KW-0732">Signal</keyword>
<evidence type="ECO:0000313" key="3">
    <source>
        <dbReference type="Proteomes" id="UP000288279"/>
    </source>
</evidence>
<dbReference type="Gene3D" id="3.30.530.50">
    <property type="match status" value="1"/>
</dbReference>
<evidence type="ECO:0000313" key="2">
    <source>
        <dbReference type="EMBL" id="RUO79192.1"/>
    </source>
</evidence>
<gene>
    <name evidence="2" type="ORF">CWI83_01380</name>
</gene>
<dbReference type="Pfam" id="PF06804">
    <property type="entry name" value="Lipoprotein_18"/>
    <property type="match status" value="1"/>
</dbReference>
<evidence type="ECO:0000256" key="1">
    <source>
        <dbReference type="SAM" id="SignalP"/>
    </source>
</evidence>
<dbReference type="InterPro" id="IPR010653">
    <property type="entry name" value="NlpB/DapX"/>
</dbReference>
<dbReference type="Proteomes" id="UP000288279">
    <property type="component" value="Unassembled WGS sequence"/>
</dbReference>